<evidence type="ECO:0000313" key="3">
    <source>
        <dbReference type="EMBL" id="GAB17646.1"/>
    </source>
</evidence>
<feature type="compositionally biased region" description="Polar residues" evidence="1">
    <location>
        <begin position="34"/>
        <end position="46"/>
    </location>
</feature>
<feature type="transmembrane region" description="Helical" evidence="2">
    <location>
        <begin position="277"/>
        <end position="297"/>
    </location>
</feature>
<feature type="compositionally biased region" description="Basic and acidic residues" evidence="1">
    <location>
        <begin position="20"/>
        <end position="33"/>
    </location>
</feature>
<organism evidence="3 4">
    <name type="scientific">Gordonia effusa NBRC 100432</name>
    <dbReference type="NCBI Taxonomy" id="1077974"/>
    <lineage>
        <taxon>Bacteria</taxon>
        <taxon>Bacillati</taxon>
        <taxon>Actinomycetota</taxon>
        <taxon>Actinomycetes</taxon>
        <taxon>Mycobacteriales</taxon>
        <taxon>Gordoniaceae</taxon>
        <taxon>Gordonia</taxon>
    </lineage>
</organism>
<feature type="transmembrane region" description="Helical" evidence="2">
    <location>
        <begin position="309"/>
        <end position="333"/>
    </location>
</feature>
<protein>
    <submittedName>
        <fullName evidence="3">Uncharacterized protein</fullName>
    </submittedName>
</protein>
<dbReference type="AlphaFoldDB" id="H0QXU5"/>
<comment type="caution">
    <text evidence="3">The sequence shown here is derived from an EMBL/GenBank/DDBJ whole genome shotgun (WGS) entry which is preliminary data.</text>
</comment>
<dbReference type="STRING" id="1077974.GOEFS_036_00850"/>
<accession>H0QXU5</accession>
<keyword evidence="2" id="KW-1133">Transmembrane helix</keyword>
<reference evidence="3 4" key="1">
    <citation type="submission" date="2011-12" db="EMBL/GenBank/DDBJ databases">
        <title>Whole genome shotgun sequence of Gordonia effusa NBRC 100432.</title>
        <authorList>
            <person name="Yoshida I."/>
            <person name="Takarada H."/>
            <person name="Hosoyama A."/>
            <person name="Tsuchikane K."/>
            <person name="Katsumata H."/>
            <person name="Yamazaki S."/>
            <person name="Fujita N."/>
        </authorList>
    </citation>
    <scope>NUCLEOTIDE SEQUENCE [LARGE SCALE GENOMIC DNA]</scope>
    <source>
        <strain evidence="3 4">NBRC 100432</strain>
    </source>
</reference>
<evidence type="ECO:0000256" key="2">
    <source>
        <dbReference type="SAM" id="Phobius"/>
    </source>
</evidence>
<feature type="transmembrane region" description="Helical" evidence="2">
    <location>
        <begin position="490"/>
        <end position="509"/>
    </location>
</feature>
<proteinExistence type="predicted"/>
<dbReference type="RefSeq" id="WP_007316984.1">
    <property type="nucleotide sequence ID" value="NZ_BAEH01000036.1"/>
</dbReference>
<gene>
    <name evidence="3" type="ORF">GOEFS_036_00850</name>
</gene>
<feature type="region of interest" description="Disordered" evidence="1">
    <location>
        <begin position="1"/>
        <end position="58"/>
    </location>
</feature>
<dbReference type="EMBL" id="BAEH01000036">
    <property type="protein sequence ID" value="GAB17646.1"/>
    <property type="molecule type" value="Genomic_DNA"/>
</dbReference>
<dbReference type="Proteomes" id="UP000035034">
    <property type="component" value="Unassembled WGS sequence"/>
</dbReference>
<keyword evidence="2" id="KW-0472">Membrane</keyword>
<feature type="transmembrane region" description="Helical" evidence="2">
    <location>
        <begin position="94"/>
        <end position="112"/>
    </location>
</feature>
<name>H0QXU5_9ACTN</name>
<evidence type="ECO:0000313" key="4">
    <source>
        <dbReference type="Proteomes" id="UP000035034"/>
    </source>
</evidence>
<keyword evidence="4" id="KW-1185">Reference proteome</keyword>
<sequence>MAGDASSVRSRLGRAQVPPDGKRGGKPRAERTRTPTPLSSAHSLSTERAGGRPPSPQLRRALSDRRELMAAARVRAQSPLMSARHLVASSIGKLIAMALILAAACFLAGWYASLTLNSRTQILQDTVNHTEPLSESSQVLYSSLSIADAAANAAFISGGLEPPTLRKRYSDAIATASNALIIAASNSTGVTPTGNNDLPVDPVHTDLALLATNVPVYTGIIETARTNNRLGNPVGSAYLGEASSLMQDTILPAAQRLYERRSAAIADPQRSLTQPPWAVYAVLAVVLVALFLAARYLSRHTRRRFNIGILIATIAMVVGLTWLLVAGLMSVAATNDAKNNGADPLRELTQARIETQQARSAQTLSLVRRDQDSLEQTYRKASDSIARTLITLKDERQTGAATSVSDELIQRAINAHNGWDQANSEINRLVAGGDFRGARSLLVGDTANSAARFYGELDMALVEAITSARTVFRDDINTAQRVMGFSGNGIWTLGIIAAIVIPIGLAPRVREYM</sequence>
<keyword evidence="2" id="KW-0812">Transmembrane</keyword>
<dbReference type="eggNOG" id="COG5278">
    <property type="taxonomic scope" value="Bacteria"/>
</dbReference>
<evidence type="ECO:0000256" key="1">
    <source>
        <dbReference type="SAM" id="MobiDB-lite"/>
    </source>
</evidence>